<comment type="caution">
    <text evidence="1">The sequence shown here is derived from an EMBL/GenBank/DDBJ whole genome shotgun (WGS) entry which is preliminary data.</text>
</comment>
<organism evidence="1 2">
    <name type="scientific">Parelaphostrongylus tenuis</name>
    <name type="common">Meningeal worm</name>
    <dbReference type="NCBI Taxonomy" id="148309"/>
    <lineage>
        <taxon>Eukaryota</taxon>
        <taxon>Metazoa</taxon>
        <taxon>Ecdysozoa</taxon>
        <taxon>Nematoda</taxon>
        <taxon>Chromadorea</taxon>
        <taxon>Rhabditida</taxon>
        <taxon>Rhabditina</taxon>
        <taxon>Rhabditomorpha</taxon>
        <taxon>Strongyloidea</taxon>
        <taxon>Metastrongylidae</taxon>
        <taxon>Parelaphostrongylus</taxon>
    </lineage>
</organism>
<evidence type="ECO:0000313" key="1">
    <source>
        <dbReference type="EMBL" id="KAJ1353587.1"/>
    </source>
</evidence>
<name>A0AAD5MRN3_PARTN</name>
<gene>
    <name evidence="1" type="ORF">KIN20_010240</name>
</gene>
<sequence length="140" mass="15984">MHRSQFFRFVTHFSGHLQRITMNLRRLLIISQWTVKNLLITVSSRGVNRNKLNLGESISVEEISKMAYDQCLAELTNPNSIESLTTRYSVLADSIKFTELLVKTNTTRVTSFLASALFYFGYAPEKLTPNGPSARRMHAK</sequence>
<reference evidence="1" key="1">
    <citation type="submission" date="2021-06" db="EMBL/GenBank/DDBJ databases">
        <title>Parelaphostrongylus tenuis whole genome reference sequence.</title>
        <authorList>
            <person name="Garwood T.J."/>
            <person name="Larsen P.A."/>
            <person name="Fountain-Jones N.M."/>
            <person name="Garbe J.R."/>
            <person name="Macchietto M.G."/>
            <person name="Kania S.A."/>
            <person name="Gerhold R.W."/>
            <person name="Richards J.E."/>
            <person name="Wolf T.M."/>
        </authorList>
    </citation>
    <scope>NUCLEOTIDE SEQUENCE</scope>
    <source>
        <strain evidence="1">MNPRO001-30</strain>
        <tissue evidence="1">Meninges</tissue>
    </source>
</reference>
<dbReference type="Proteomes" id="UP001196413">
    <property type="component" value="Unassembled WGS sequence"/>
</dbReference>
<evidence type="ECO:0000313" key="2">
    <source>
        <dbReference type="Proteomes" id="UP001196413"/>
    </source>
</evidence>
<dbReference type="AlphaFoldDB" id="A0AAD5MRN3"/>
<protein>
    <submittedName>
        <fullName evidence="1">Uncharacterized protein</fullName>
    </submittedName>
</protein>
<dbReference type="EMBL" id="JAHQIW010001760">
    <property type="protein sequence ID" value="KAJ1353587.1"/>
    <property type="molecule type" value="Genomic_DNA"/>
</dbReference>
<accession>A0AAD5MRN3</accession>
<proteinExistence type="predicted"/>
<keyword evidence="2" id="KW-1185">Reference proteome</keyword>